<feature type="region of interest" description="Disordered" evidence="1">
    <location>
        <begin position="261"/>
        <end position="280"/>
    </location>
</feature>
<feature type="compositionally biased region" description="Polar residues" evidence="1">
    <location>
        <begin position="1"/>
        <end position="17"/>
    </location>
</feature>
<evidence type="ECO:0000313" key="3">
    <source>
        <dbReference type="Proteomes" id="UP001174909"/>
    </source>
</evidence>
<feature type="region of interest" description="Disordered" evidence="1">
    <location>
        <begin position="1"/>
        <end position="32"/>
    </location>
</feature>
<comment type="caution">
    <text evidence="2">The sequence shown here is derived from an EMBL/GenBank/DDBJ whole genome shotgun (WGS) entry which is preliminary data.</text>
</comment>
<feature type="compositionally biased region" description="Polar residues" evidence="1">
    <location>
        <begin position="129"/>
        <end position="145"/>
    </location>
</feature>
<feature type="compositionally biased region" description="Basic and acidic residues" evidence="1">
    <location>
        <begin position="214"/>
        <end position="224"/>
    </location>
</feature>
<dbReference type="AlphaFoldDB" id="A0AA35RI30"/>
<organism evidence="2 3">
    <name type="scientific">Geodia barretti</name>
    <name type="common">Barrett's horny sponge</name>
    <dbReference type="NCBI Taxonomy" id="519541"/>
    <lineage>
        <taxon>Eukaryota</taxon>
        <taxon>Metazoa</taxon>
        <taxon>Porifera</taxon>
        <taxon>Demospongiae</taxon>
        <taxon>Heteroscleromorpha</taxon>
        <taxon>Tetractinellida</taxon>
        <taxon>Astrophorina</taxon>
        <taxon>Geodiidae</taxon>
        <taxon>Geodia</taxon>
    </lineage>
</organism>
<feature type="region of interest" description="Disordered" evidence="1">
    <location>
        <begin position="129"/>
        <end position="170"/>
    </location>
</feature>
<sequence length="336" mass="37111">MGANSSSHQMVPRNPQSEEPDAPGSLIPPSRLRSQATARHKYLLSLDRSMKVFLRASNLPGLEYRLRLAGYHTFHDLLSTDRQTLESKGFTGIMAMRLLRAIADYLRRQLSRSEEERLPFRLVRRGQRIQTEPSENMRDNPNFQKKNVKRRKLTGEDSKGPSGGQLQASQMASRIRLMAESDLELQHLISPPPELATAGENTEHSTEDSATVEGNEHTETEHGTSEVSTTNSSGGDGGPLPPEDDRGQKILGVIVKDDEALLVVEEDGSPSPGEDPPISELDDAVLRQEALLSLNQLRQPPTETTTRHLYVGVEENDSSPTGTPLPRSFSIPADLK</sequence>
<protein>
    <submittedName>
        <fullName evidence="2">Uncharacterized protein</fullName>
    </submittedName>
</protein>
<keyword evidence="3" id="KW-1185">Reference proteome</keyword>
<reference evidence="2" key="1">
    <citation type="submission" date="2023-03" db="EMBL/GenBank/DDBJ databases">
        <authorList>
            <person name="Steffen K."/>
            <person name="Cardenas P."/>
        </authorList>
    </citation>
    <scope>NUCLEOTIDE SEQUENCE</scope>
</reference>
<evidence type="ECO:0000256" key="1">
    <source>
        <dbReference type="SAM" id="MobiDB-lite"/>
    </source>
</evidence>
<name>A0AA35RI30_GEOBA</name>
<gene>
    <name evidence="2" type="ORF">GBAR_LOCUS7649</name>
</gene>
<dbReference type="EMBL" id="CASHTH010001134">
    <property type="protein sequence ID" value="CAI8011910.1"/>
    <property type="molecule type" value="Genomic_DNA"/>
</dbReference>
<proteinExistence type="predicted"/>
<evidence type="ECO:0000313" key="2">
    <source>
        <dbReference type="EMBL" id="CAI8011910.1"/>
    </source>
</evidence>
<accession>A0AA35RI30</accession>
<dbReference type="Proteomes" id="UP001174909">
    <property type="component" value="Unassembled WGS sequence"/>
</dbReference>
<feature type="region of interest" description="Disordered" evidence="1">
    <location>
        <begin position="192"/>
        <end position="253"/>
    </location>
</feature>
<feature type="region of interest" description="Disordered" evidence="1">
    <location>
        <begin position="313"/>
        <end position="336"/>
    </location>
</feature>